<dbReference type="Pfam" id="PF13469">
    <property type="entry name" value="Sulfotransfer_3"/>
    <property type="match status" value="1"/>
</dbReference>
<dbReference type="Gene3D" id="3.40.50.300">
    <property type="entry name" value="P-loop containing nucleotide triphosphate hydrolases"/>
    <property type="match status" value="1"/>
</dbReference>
<proteinExistence type="predicted"/>
<organism evidence="1 2">
    <name type="scientific">Paralvinella palmiformis</name>
    <dbReference type="NCBI Taxonomy" id="53620"/>
    <lineage>
        <taxon>Eukaryota</taxon>
        <taxon>Metazoa</taxon>
        <taxon>Spiralia</taxon>
        <taxon>Lophotrochozoa</taxon>
        <taxon>Annelida</taxon>
        <taxon>Polychaeta</taxon>
        <taxon>Sedentaria</taxon>
        <taxon>Canalipalpata</taxon>
        <taxon>Terebellida</taxon>
        <taxon>Terebelliformia</taxon>
        <taxon>Alvinellidae</taxon>
        <taxon>Paralvinella</taxon>
    </lineage>
</organism>
<dbReference type="EMBL" id="JAODUP010001653">
    <property type="protein sequence ID" value="KAK2139693.1"/>
    <property type="molecule type" value="Genomic_DNA"/>
</dbReference>
<evidence type="ECO:0000313" key="1">
    <source>
        <dbReference type="EMBL" id="KAK2139693.1"/>
    </source>
</evidence>
<dbReference type="InterPro" id="IPR027417">
    <property type="entry name" value="P-loop_NTPase"/>
</dbReference>
<dbReference type="InterPro" id="IPR051135">
    <property type="entry name" value="Gal/GlcNAc/GalNAc_ST"/>
</dbReference>
<keyword evidence="2" id="KW-1185">Reference proteome</keyword>
<evidence type="ECO:0008006" key="3">
    <source>
        <dbReference type="Google" id="ProtNLM"/>
    </source>
</evidence>
<reference evidence="1" key="1">
    <citation type="journal article" date="2023" name="Mol. Biol. Evol.">
        <title>Third-Generation Sequencing Reveals the Adaptive Role of the Epigenome in Three Deep-Sea Polychaetes.</title>
        <authorList>
            <person name="Perez M."/>
            <person name="Aroh O."/>
            <person name="Sun Y."/>
            <person name="Lan Y."/>
            <person name="Juniper S.K."/>
            <person name="Young C.R."/>
            <person name="Angers B."/>
            <person name="Qian P.Y."/>
        </authorList>
    </citation>
    <scope>NUCLEOTIDE SEQUENCE</scope>
    <source>
        <strain evidence="1">P08H-3</strain>
    </source>
</reference>
<dbReference type="GO" id="GO:0006790">
    <property type="term" value="P:sulfur compound metabolic process"/>
    <property type="evidence" value="ECO:0007669"/>
    <property type="project" value="TreeGrafter"/>
</dbReference>
<evidence type="ECO:0000313" key="2">
    <source>
        <dbReference type="Proteomes" id="UP001208570"/>
    </source>
</evidence>
<protein>
    <recommendedName>
        <fullName evidence="3">Sulfotransferase</fullName>
    </recommendedName>
</protein>
<dbReference type="Proteomes" id="UP001208570">
    <property type="component" value="Unassembled WGS sequence"/>
</dbReference>
<dbReference type="GO" id="GO:0006044">
    <property type="term" value="P:N-acetylglucosamine metabolic process"/>
    <property type="evidence" value="ECO:0007669"/>
    <property type="project" value="TreeGrafter"/>
</dbReference>
<name>A0AAD9ISR3_9ANNE</name>
<gene>
    <name evidence="1" type="ORF">LSH36_1653g00009</name>
</gene>
<dbReference type="PANTHER" id="PTHR10704:SF44">
    <property type="entry name" value="LD35051P-RELATED"/>
    <property type="match status" value="1"/>
</dbReference>
<comment type="caution">
    <text evidence="1">The sequence shown here is derived from an EMBL/GenBank/DDBJ whole genome shotgun (WGS) entry which is preliminary data.</text>
</comment>
<sequence>MSADDGSGDYSEDTDRIETGAAQTVLILSYQRCGSSFFGGLFDAAPKGFYIYEPLDSLYNAMNIPESELREVSKFLANLLQCKFQSLPLEFFLHKFWKQFAIYESSVRPFKDCVIKYELHKAHGRCYNSIKQRCPERFGGNTTLQKACAGYLSQARTNRNVTTSGQDISELKLFTSYLSCLERYRDTVDICISKLNDSCQVSSIRSTKTVRATMASVEYLIETVPHLKVIHLVRDPRAVVLSRQDFDSSGQSLYAKGDIIKEAKVFCQNLANDIVKRRQLETKYPGSFMEVIYDKYVEDPLRYSQAIYKFMNVTLSNSVRKWIDKISNGPRNSTAIAHRWQYKLSYIKAKHISESCQDVFELLDYKMK</sequence>
<dbReference type="GO" id="GO:0001517">
    <property type="term" value="F:N-acetylglucosamine 6-O-sulfotransferase activity"/>
    <property type="evidence" value="ECO:0007669"/>
    <property type="project" value="TreeGrafter"/>
</dbReference>
<accession>A0AAD9ISR3</accession>
<dbReference type="SUPFAM" id="SSF52540">
    <property type="entry name" value="P-loop containing nucleoside triphosphate hydrolases"/>
    <property type="match status" value="1"/>
</dbReference>
<dbReference type="AlphaFoldDB" id="A0AAD9ISR3"/>
<dbReference type="PANTHER" id="PTHR10704">
    <property type="entry name" value="CARBOHYDRATE SULFOTRANSFERASE"/>
    <property type="match status" value="1"/>
</dbReference>